<organism evidence="2 3">
    <name type="scientific">Candidatus Yanofskybacteria bacterium CG10_big_fil_rev_8_21_14_0_10_46_23</name>
    <dbReference type="NCBI Taxonomy" id="1975098"/>
    <lineage>
        <taxon>Bacteria</taxon>
        <taxon>Candidatus Yanofskyibacteriota</taxon>
    </lineage>
</organism>
<evidence type="ECO:0008006" key="4">
    <source>
        <dbReference type="Google" id="ProtNLM"/>
    </source>
</evidence>
<proteinExistence type="predicted"/>
<dbReference type="Proteomes" id="UP000230232">
    <property type="component" value="Unassembled WGS sequence"/>
</dbReference>
<dbReference type="AlphaFoldDB" id="A0A2H0R5X6"/>
<feature type="coiled-coil region" evidence="1">
    <location>
        <begin position="54"/>
        <end position="81"/>
    </location>
</feature>
<comment type="caution">
    <text evidence="2">The sequence shown here is derived from an EMBL/GenBank/DDBJ whole genome shotgun (WGS) entry which is preliminary data.</text>
</comment>
<evidence type="ECO:0000313" key="2">
    <source>
        <dbReference type="EMBL" id="PIR41215.1"/>
    </source>
</evidence>
<reference evidence="2 3" key="1">
    <citation type="submission" date="2017-09" db="EMBL/GenBank/DDBJ databases">
        <title>Depth-based differentiation of microbial function through sediment-hosted aquifers and enrichment of novel symbionts in the deep terrestrial subsurface.</title>
        <authorList>
            <person name="Probst A.J."/>
            <person name="Ladd B."/>
            <person name="Jarett J.K."/>
            <person name="Geller-Mcgrath D.E."/>
            <person name="Sieber C.M."/>
            <person name="Emerson J.B."/>
            <person name="Anantharaman K."/>
            <person name="Thomas B.C."/>
            <person name="Malmstrom R."/>
            <person name="Stieglmeier M."/>
            <person name="Klingl A."/>
            <person name="Woyke T."/>
            <person name="Ryan C.M."/>
            <person name="Banfield J.F."/>
        </authorList>
    </citation>
    <scope>NUCLEOTIDE SEQUENCE [LARGE SCALE GENOMIC DNA]</scope>
    <source>
        <strain evidence="2">CG10_big_fil_rev_8_21_14_0_10_46_23</strain>
    </source>
</reference>
<name>A0A2H0R5X6_9BACT</name>
<dbReference type="EMBL" id="PCXO01000010">
    <property type="protein sequence ID" value="PIR41215.1"/>
    <property type="molecule type" value="Genomic_DNA"/>
</dbReference>
<accession>A0A2H0R5X6</accession>
<evidence type="ECO:0000256" key="1">
    <source>
        <dbReference type="SAM" id="Coils"/>
    </source>
</evidence>
<sequence>MNTEELQQLVNQFGAVVMVKNDRPAFVILPFTRYQELAGQVTSFVDIHSTIENNPKDAELIDRLNNEIAALKEEISHREAEVLNEEEFEDEGEIEGE</sequence>
<gene>
    <name evidence="2" type="ORF">COV31_02295</name>
</gene>
<protein>
    <recommendedName>
        <fullName evidence="4">Antitoxin</fullName>
    </recommendedName>
</protein>
<evidence type="ECO:0000313" key="3">
    <source>
        <dbReference type="Proteomes" id="UP000230232"/>
    </source>
</evidence>
<keyword evidence="1" id="KW-0175">Coiled coil</keyword>